<feature type="transmembrane region" description="Helical" evidence="2">
    <location>
        <begin position="473"/>
        <end position="499"/>
    </location>
</feature>
<name>A0A8J3KCP9_9ACTN</name>
<keyword evidence="2" id="KW-0812">Transmembrane</keyword>
<evidence type="ECO:0000256" key="2">
    <source>
        <dbReference type="SAM" id="Phobius"/>
    </source>
</evidence>
<dbReference type="InterPro" id="IPR027417">
    <property type="entry name" value="P-loop_NTPase"/>
</dbReference>
<accession>A0A8J3KCP9</accession>
<dbReference type="PANTHER" id="PTHR43681">
    <property type="entry name" value="TRANSMEMBRANE GTPASE FZO"/>
    <property type="match status" value="1"/>
</dbReference>
<keyword evidence="2" id="KW-1133">Transmembrane helix</keyword>
<dbReference type="Proteomes" id="UP000659904">
    <property type="component" value="Unassembled WGS sequence"/>
</dbReference>
<dbReference type="AlphaFoldDB" id="A0A8J3KCP9"/>
<dbReference type="InterPro" id="IPR051943">
    <property type="entry name" value="TRAFAC_Dynamin-like_GTPase"/>
</dbReference>
<feature type="coiled-coil region" evidence="1">
    <location>
        <begin position="551"/>
        <end position="613"/>
    </location>
</feature>
<dbReference type="InterPro" id="IPR045063">
    <property type="entry name" value="Dynamin_N"/>
</dbReference>
<evidence type="ECO:0000256" key="1">
    <source>
        <dbReference type="SAM" id="Coils"/>
    </source>
</evidence>
<keyword evidence="2" id="KW-0472">Membrane</keyword>
<dbReference type="SUPFAM" id="SSF52540">
    <property type="entry name" value="P-loop containing nucleoside triphosphate hydrolases"/>
    <property type="match status" value="1"/>
</dbReference>
<keyword evidence="5" id="KW-1185">Reference proteome</keyword>
<evidence type="ECO:0000313" key="5">
    <source>
        <dbReference type="Proteomes" id="UP000659904"/>
    </source>
</evidence>
<comment type="caution">
    <text evidence="4">The sequence shown here is derived from an EMBL/GenBank/DDBJ whole genome shotgun (WGS) entry which is preliminary data.</text>
</comment>
<reference evidence="4 5" key="1">
    <citation type="submission" date="2021-01" db="EMBL/GenBank/DDBJ databases">
        <title>Whole genome shotgun sequence of Catellatospora citrea NBRC 14495.</title>
        <authorList>
            <person name="Komaki H."/>
            <person name="Tamura T."/>
        </authorList>
    </citation>
    <scope>NUCLEOTIDE SEQUENCE [LARGE SCALE GENOMIC DNA]</scope>
    <source>
        <strain evidence="4 5">NBRC 14495</strain>
    </source>
</reference>
<proteinExistence type="predicted"/>
<organism evidence="4 5">
    <name type="scientific">Catellatospora citrea</name>
    <dbReference type="NCBI Taxonomy" id="53366"/>
    <lineage>
        <taxon>Bacteria</taxon>
        <taxon>Bacillati</taxon>
        <taxon>Actinomycetota</taxon>
        <taxon>Actinomycetes</taxon>
        <taxon>Micromonosporales</taxon>
        <taxon>Micromonosporaceae</taxon>
        <taxon>Catellatospora</taxon>
    </lineage>
</organism>
<dbReference type="Gene3D" id="3.40.50.300">
    <property type="entry name" value="P-loop containing nucleotide triphosphate hydrolases"/>
    <property type="match status" value="1"/>
</dbReference>
<dbReference type="EMBL" id="BONH01000005">
    <property type="protein sequence ID" value="GIF96638.1"/>
    <property type="molecule type" value="Genomic_DNA"/>
</dbReference>
<evidence type="ECO:0000259" key="3">
    <source>
        <dbReference type="Pfam" id="PF00350"/>
    </source>
</evidence>
<protein>
    <submittedName>
        <fullName evidence="4">Dynamin</fullName>
    </submittedName>
</protein>
<keyword evidence="1" id="KW-0175">Coiled coil</keyword>
<sequence length="618" mass="66139">MTHPAHGNGGHRLAAPTAQLLADTAGALDPIDTAAAGRVRDEAARLRHVAAGVVVVGEKKRGKSSLINALVDEPDLLPVDADVATCVHLAVSHGPQRQARVVDLAAPQGRPIPPEDIAAYAALDPATQQHRHPDVSHVEVSLPRPLLDGLVLVDTPGIGSLLAGHAEVTLAALDRADAALVVVHAGMELAASEVAFLARVTDRVRAVLFVLTQIDKYPAWERIRDRDRELLAAHAPQLADAAWFPVSGHLHQLAASLQAEGAHEDAARLRATAGIEQLRQALRDRVAGRAAHLRLSAAVDAALTELREVITAQELAQHALRHDPELAVALRRERDRLKTVTEQGAQWRRKLRQRFKELETELNLEFNRGLNDLSATASAAIVAGGQNLLDELPEQLIAGAQALWATVDTRLRDAVAAIAADAASHLSADATTSEAIAVPQRIENLPRPDRAEAAAIGLAGVVEYAMGSAGVGALAATLLTGIVAPVTTVVAGLGAAYFLQHRRKLRDRMVRERAAANRHLNLFITEMKTEFPPALKTALRVVSDRMELAGEQTLTGRRRELEEALAALERAARAETARLDADRAAIQARLDALGELAQRAADLDDELAKDEEDHRDGV</sequence>
<feature type="domain" description="Dynamin N-terminal" evidence="3">
    <location>
        <begin position="53"/>
        <end position="213"/>
    </location>
</feature>
<dbReference type="PANTHER" id="PTHR43681:SF1">
    <property type="entry name" value="SARCALUMENIN"/>
    <property type="match status" value="1"/>
</dbReference>
<dbReference type="Pfam" id="PF00350">
    <property type="entry name" value="Dynamin_N"/>
    <property type="match status" value="1"/>
</dbReference>
<gene>
    <name evidence="4" type="ORF">Cci01nite_17320</name>
</gene>
<evidence type="ECO:0000313" key="4">
    <source>
        <dbReference type="EMBL" id="GIF96638.1"/>
    </source>
</evidence>
<dbReference type="RefSeq" id="WP_120319579.1">
    <property type="nucleotide sequence ID" value="NZ_BONH01000005.1"/>
</dbReference>